<keyword evidence="4" id="KW-0572">Peptidoglycan-anchor</keyword>
<protein>
    <recommendedName>
        <fullName evidence="8">Gram-positive cocci surface proteins LPxTG domain-containing protein</fullName>
    </recommendedName>
</protein>
<dbReference type="InterPro" id="IPR047589">
    <property type="entry name" value="DUF11_rpt"/>
</dbReference>
<name>A0ABZ1U4Z6_9ACTN</name>
<evidence type="ECO:0000256" key="7">
    <source>
        <dbReference type="SAM" id="Phobius"/>
    </source>
</evidence>
<evidence type="ECO:0000259" key="8">
    <source>
        <dbReference type="PROSITE" id="PS50847"/>
    </source>
</evidence>
<dbReference type="Pfam" id="PF01345">
    <property type="entry name" value="DUF11"/>
    <property type="match status" value="1"/>
</dbReference>
<sequence>MVDLLAHGNLTMASNSVVSCDPEDSPCDLNAYNNNRVNWVKTDPNAPGDTASSAILTVPAGAKVLNARLYWQLNPVGTSLTSTSGDAAKANQVEIKTPGATGYQRLTADTYDWFDQNTGGNPPAPLTAHAGVKDVTDLVAAAGSGEYTVADIQACQGRSSTSDFGGQNVGCWGGWSLVVAYENPTEPLRYLQIWDGYQLIRPPTPSITATLTGIRTPVGRAPAATMGVIVGDGDAPIAGDSLEVGPDAGSLTALLMPTAGGPVPDNAFTSRIDRVATDGTGTNLTDRNPNTVNNVGYDARMIDITGKLPAGSNRAVLRVTGQGDALEPQVVWLAVEALEPDLQLTKANNPAGSTTGTPSGLVDPGAEITYTFTLANRHKNGTTADLDTATGVTLTDVLPAGTTYVDGSGAGCTASGQTVTCTAADLAPGAEATVSFRARVDAGAAPGTKLDDTASLAYRGAQTGRDQERTSNTVRNTVAAKPGYRLAKTADKAQAAPGDTVTYHVDITNTGNAALTGLTVTDDLSAVLDDATYNGDATATVGTPSYTQPVLGWTGDLPIGGSARLTYTVTVKDPAAGDRTLRNTVASDRPGGNCPPDGTAGECTATVAVTTPSPTASPTASPTSSPTASPTESPTASPTSSPSPEPTGSPSSTATGSHSPDPVPTGKPHHPGGGGGLADTGSQVALIGGLAVAVVLGGVALLLASRRRRQRH</sequence>
<dbReference type="PROSITE" id="PS50847">
    <property type="entry name" value="GRAM_POS_ANCHORING"/>
    <property type="match status" value="1"/>
</dbReference>
<keyword evidence="7" id="KW-0812">Transmembrane</keyword>
<gene>
    <name evidence="9" type="ORF">OHA16_26890</name>
</gene>
<evidence type="ECO:0000256" key="5">
    <source>
        <dbReference type="ARBA" id="ARBA00023326"/>
    </source>
</evidence>
<dbReference type="Proteomes" id="UP001432222">
    <property type="component" value="Chromosome"/>
</dbReference>
<dbReference type="NCBIfam" id="TIGR01451">
    <property type="entry name" value="B_ant_repeat"/>
    <property type="match status" value="2"/>
</dbReference>
<keyword evidence="1" id="KW-0134">Cell wall</keyword>
<dbReference type="Pfam" id="PF25549">
    <property type="entry name" value="DUF7927"/>
    <property type="match status" value="1"/>
</dbReference>
<dbReference type="Gene3D" id="2.60.40.740">
    <property type="match status" value="1"/>
</dbReference>
<dbReference type="Gene3D" id="2.60.40.290">
    <property type="match status" value="1"/>
</dbReference>
<keyword evidence="2" id="KW-0964">Secreted</keyword>
<evidence type="ECO:0000256" key="6">
    <source>
        <dbReference type="SAM" id="MobiDB-lite"/>
    </source>
</evidence>
<keyword evidence="3" id="KW-0732">Signal</keyword>
<evidence type="ECO:0000256" key="3">
    <source>
        <dbReference type="ARBA" id="ARBA00022729"/>
    </source>
</evidence>
<evidence type="ECO:0000256" key="2">
    <source>
        <dbReference type="ARBA" id="ARBA00022525"/>
    </source>
</evidence>
<dbReference type="PANTHER" id="PTHR34819">
    <property type="entry name" value="LARGE CYSTEINE-RICH PERIPLASMIC PROTEIN OMCB"/>
    <property type="match status" value="1"/>
</dbReference>
<feature type="compositionally biased region" description="Low complexity" evidence="6">
    <location>
        <begin position="604"/>
        <end position="640"/>
    </location>
</feature>
<keyword evidence="5" id="KW-0119">Carbohydrate metabolism</keyword>
<dbReference type="EMBL" id="CP108110">
    <property type="protein sequence ID" value="WUQ86262.1"/>
    <property type="molecule type" value="Genomic_DNA"/>
</dbReference>
<organism evidence="9 10">
    <name type="scientific">Kitasatospora purpeofusca</name>
    <dbReference type="NCBI Taxonomy" id="67352"/>
    <lineage>
        <taxon>Bacteria</taxon>
        <taxon>Bacillati</taxon>
        <taxon>Actinomycetota</taxon>
        <taxon>Actinomycetes</taxon>
        <taxon>Kitasatosporales</taxon>
        <taxon>Streptomycetaceae</taxon>
        <taxon>Kitasatospora</taxon>
    </lineage>
</organism>
<dbReference type="InterPro" id="IPR001434">
    <property type="entry name" value="OmcB-like_DUF11"/>
</dbReference>
<dbReference type="InterPro" id="IPR057687">
    <property type="entry name" value="DUF7927"/>
</dbReference>
<keyword evidence="7" id="KW-0472">Membrane</keyword>
<feature type="transmembrane region" description="Helical" evidence="7">
    <location>
        <begin position="684"/>
        <end position="704"/>
    </location>
</feature>
<keyword evidence="10" id="KW-1185">Reference proteome</keyword>
<evidence type="ECO:0000256" key="1">
    <source>
        <dbReference type="ARBA" id="ARBA00022512"/>
    </source>
</evidence>
<feature type="compositionally biased region" description="Low complexity" evidence="6">
    <location>
        <begin position="648"/>
        <end position="657"/>
    </location>
</feature>
<dbReference type="InterPro" id="IPR019931">
    <property type="entry name" value="LPXTG_anchor"/>
</dbReference>
<accession>A0ABZ1U4Z6</accession>
<dbReference type="RefSeq" id="WP_328956893.1">
    <property type="nucleotide sequence ID" value="NZ_CP108110.1"/>
</dbReference>
<evidence type="ECO:0000313" key="9">
    <source>
        <dbReference type="EMBL" id="WUQ86262.1"/>
    </source>
</evidence>
<proteinExistence type="predicted"/>
<evidence type="ECO:0000256" key="4">
    <source>
        <dbReference type="ARBA" id="ARBA00023088"/>
    </source>
</evidence>
<feature type="domain" description="Gram-positive cocci surface proteins LPxTG" evidence="8">
    <location>
        <begin position="677"/>
        <end position="712"/>
    </location>
</feature>
<dbReference type="PANTHER" id="PTHR34819:SF3">
    <property type="entry name" value="CELL SURFACE PROTEIN"/>
    <property type="match status" value="1"/>
</dbReference>
<feature type="region of interest" description="Disordered" evidence="6">
    <location>
        <begin position="578"/>
        <end position="680"/>
    </location>
</feature>
<dbReference type="InterPro" id="IPR051172">
    <property type="entry name" value="Chlamydia_OmcB"/>
</dbReference>
<keyword evidence="5" id="KW-0624">Polysaccharide degradation</keyword>
<evidence type="ECO:0000313" key="10">
    <source>
        <dbReference type="Proteomes" id="UP001432222"/>
    </source>
</evidence>
<reference evidence="9" key="1">
    <citation type="submission" date="2022-10" db="EMBL/GenBank/DDBJ databases">
        <title>The complete genomes of actinobacterial strains from the NBC collection.</title>
        <authorList>
            <person name="Joergensen T.S."/>
            <person name="Alvarez Arevalo M."/>
            <person name="Sterndorff E.B."/>
            <person name="Faurdal D."/>
            <person name="Vuksanovic O."/>
            <person name="Mourched A.-S."/>
            <person name="Charusanti P."/>
            <person name="Shaw S."/>
            <person name="Blin K."/>
            <person name="Weber T."/>
        </authorList>
    </citation>
    <scope>NUCLEOTIDE SEQUENCE</scope>
    <source>
        <strain evidence="9">NBC_00222</strain>
    </source>
</reference>
<dbReference type="InterPro" id="IPR012291">
    <property type="entry name" value="CBM2_carb-bd_dom_sf"/>
</dbReference>
<keyword evidence="7" id="KW-1133">Transmembrane helix</keyword>